<organism evidence="2 3">
    <name type="scientific">Pleurodeles waltl</name>
    <name type="common">Iberian ribbed newt</name>
    <dbReference type="NCBI Taxonomy" id="8319"/>
    <lineage>
        <taxon>Eukaryota</taxon>
        <taxon>Metazoa</taxon>
        <taxon>Chordata</taxon>
        <taxon>Craniata</taxon>
        <taxon>Vertebrata</taxon>
        <taxon>Euteleostomi</taxon>
        <taxon>Amphibia</taxon>
        <taxon>Batrachia</taxon>
        <taxon>Caudata</taxon>
        <taxon>Salamandroidea</taxon>
        <taxon>Salamandridae</taxon>
        <taxon>Pleurodelinae</taxon>
        <taxon>Pleurodeles</taxon>
    </lineage>
</organism>
<accession>A0AAV7QQF5</accession>
<feature type="compositionally biased region" description="Basic and acidic residues" evidence="1">
    <location>
        <begin position="99"/>
        <end position="111"/>
    </location>
</feature>
<proteinExistence type="predicted"/>
<sequence>MGTRSQRGTHREVTGATADDEESSDWPRGEEGGQKGRNSRERGEEGTRGGGGGGEEKQRDRENYQREEKSQETQDEDSGPRRSRSGLEDGKPGPIGNHTGDRREELPRASHDPGGSWLWKVRSLWAKRGAL</sequence>
<evidence type="ECO:0000313" key="3">
    <source>
        <dbReference type="Proteomes" id="UP001066276"/>
    </source>
</evidence>
<keyword evidence="3" id="KW-1185">Reference proteome</keyword>
<feature type="compositionally biased region" description="Basic and acidic residues" evidence="1">
    <location>
        <begin position="25"/>
        <end position="47"/>
    </location>
</feature>
<gene>
    <name evidence="2" type="ORF">NDU88_006949</name>
</gene>
<reference evidence="2" key="1">
    <citation type="journal article" date="2022" name="bioRxiv">
        <title>Sequencing and chromosome-scale assembly of the giantPleurodeles waltlgenome.</title>
        <authorList>
            <person name="Brown T."/>
            <person name="Elewa A."/>
            <person name="Iarovenko S."/>
            <person name="Subramanian E."/>
            <person name="Araus A.J."/>
            <person name="Petzold A."/>
            <person name="Susuki M."/>
            <person name="Suzuki K.-i.T."/>
            <person name="Hayashi T."/>
            <person name="Toyoda A."/>
            <person name="Oliveira C."/>
            <person name="Osipova E."/>
            <person name="Leigh N.D."/>
            <person name="Simon A."/>
            <person name="Yun M.H."/>
        </authorList>
    </citation>
    <scope>NUCLEOTIDE SEQUENCE</scope>
    <source>
        <strain evidence="2">20211129_DDA</strain>
        <tissue evidence="2">Liver</tissue>
    </source>
</reference>
<comment type="caution">
    <text evidence="2">The sequence shown here is derived from an EMBL/GenBank/DDBJ whole genome shotgun (WGS) entry which is preliminary data.</text>
</comment>
<evidence type="ECO:0000313" key="2">
    <source>
        <dbReference type="EMBL" id="KAJ1140600.1"/>
    </source>
</evidence>
<dbReference type="EMBL" id="JANPWB010000010">
    <property type="protein sequence ID" value="KAJ1140600.1"/>
    <property type="molecule type" value="Genomic_DNA"/>
</dbReference>
<name>A0AAV7QQF5_PLEWA</name>
<evidence type="ECO:0000256" key="1">
    <source>
        <dbReference type="SAM" id="MobiDB-lite"/>
    </source>
</evidence>
<dbReference type="AlphaFoldDB" id="A0AAV7QQF5"/>
<feature type="compositionally biased region" description="Basic and acidic residues" evidence="1">
    <location>
        <begin position="54"/>
        <end position="72"/>
    </location>
</feature>
<feature type="region of interest" description="Disordered" evidence="1">
    <location>
        <begin position="1"/>
        <end position="118"/>
    </location>
</feature>
<protein>
    <submittedName>
        <fullName evidence="2">Uncharacterized protein</fullName>
    </submittedName>
</protein>
<dbReference type="Proteomes" id="UP001066276">
    <property type="component" value="Chromosome 6"/>
</dbReference>